<dbReference type="InterPro" id="IPR000297">
    <property type="entry name" value="PPIase_PpiC"/>
</dbReference>
<comment type="catalytic activity">
    <reaction evidence="1">
        <text>[protein]-peptidylproline (omega=180) = [protein]-peptidylproline (omega=0)</text>
        <dbReference type="Rhea" id="RHEA:16237"/>
        <dbReference type="Rhea" id="RHEA-COMP:10747"/>
        <dbReference type="Rhea" id="RHEA-COMP:10748"/>
        <dbReference type="ChEBI" id="CHEBI:83833"/>
        <dbReference type="ChEBI" id="CHEBI:83834"/>
        <dbReference type="EC" id="5.2.1.8"/>
    </reaction>
</comment>
<dbReference type="InterPro" id="IPR046357">
    <property type="entry name" value="PPIase_dom_sf"/>
</dbReference>
<protein>
    <recommendedName>
        <fullName evidence="3">peptidylprolyl isomerase</fullName>
        <ecNumber evidence="3">5.2.1.8</ecNumber>
    </recommendedName>
</protein>
<organism evidence="8 9">
    <name type="scientific">Thiomonas arsenitoxydans (strain DSM 22701 / CIP 110005 / 3As)</name>
    <dbReference type="NCBI Taxonomy" id="426114"/>
    <lineage>
        <taxon>Bacteria</taxon>
        <taxon>Pseudomonadati</taxon>
        <taxon>Pseudomonadota</taxon>
        <taxon>Betaproteobacteria</taxon>
        <taxon>Burkholderiales</taxon>
        <taxon>Thiomonas</taxon>
    </lineage>
</organism>
<evidence type="ECO:0000313" key="9">
    <source>
        <dbReference type="Proteomes" id="UP000664800"/>
    </source>
</evidence>
<accession>A0A8I1N0B8</accession>
<sequence>MDTPISAPDMQTEVVLDRLRQRAAELGIQAGDDETLLEAVLQHDVQTPEPGVAECERYYAQHADALRQGDMVEADHILFAVTPSTPIDALRHKAEDTLYALMADSSGFAEMARGLSNCPSAQIGGNLGQLTADQCVPEFWQAFMEHAEPGVLPRLVRTRFGLHIVRIARIARGQLPPFEAVQAQIAQTLRQQSLVRALQLYAEDLERHATPSEGSTSDVACPSPQN</sequence>
<feature type="compositionally biased region" description="Polar residues" evidence="6">
    <location>
        <begin position="212"/>
        <end position="226"/>
    </location>
</feature>
<dbReference type="PANTHER" id="PTHR47245">
    <property type="entry name" value="PEPTIDYLPROLYL ISOMERASE"/>
    <property type="match status" value="1"/>
</dbReference>
<evidence type="ECO:0000256" key="6">
    <source>
        <dbReference type="SAM" id="MobiDB-lite"/>
    </source>
</evidence>
<gene>
    <name evidence="8" type="ORF">J0I24_14910</name>
</gene>
<feature type="region of interest" description="Disordered" evidence="6">
    <location>
        <begin position="207"/>
        <end position="226"/>
    </location>
</feature>
<keyword evidence="5 8" id="KW-0413">Isomerase</keyword>
<dbReference type="GO" id="GO:0003755">
    <property type="term" value="F:peptidyl-prolyl cis-trans isomerase activity"/>
    <property type="evidence" value="ECO:0007669"/>
    <property type="project" value="UniProtKB-KW"/>
</dbReference>
<evidence type="ECO:0000313" key="8">
    <source>
        <dbReference type="EMBL" id="MBN8745573.1"/>
    </source>
</evidence>
<proteinExistence type="inferred from homology"/>
<dbReference type="PROSITE" id="PS50198">
    <property type="entry name" value="PPIC_PPIASE_2"/>
    <property type="match status" value="1"/>
</dbReference>
<dbReference type="Pfam" id="PF13616">
    <property type="entry name" value="Rotamase_3"/>
    <property type="match status" value="1"/>
</dbReference>
<evidence type="ECO:0000259" key="7">
    <source>
        <dbReference type="PROSITE" id="PS50198"/>
    </source>
</evidence>
<comment type="similarity">
    <text evidence="2">Belongs to the PpiC/parvulin rotamase family.</text>
</comment>
<keyword evidence="4 5" id="KW-0697">Rotamase</keyword>
<dbReference type="RefSeq" id="WP_276732492.1">
    <property type="nucleotide sequence ID" value="NZ_JAFKMR010000034.1"/>
</dbReference>
<dbReference type="Gene3D" id="3.10.50.40">
    <property type="match status" value="1"/>
</dbReference>
<evidence type="ECO:0000256" key="2">
    <source>
        <dbReference type="ARBA" id="ARBA00007656"/>
    </source>
</evidence>
<evidence type="ECO:0000256" key="5">
    <source>
        <dbReference type="PROSITE-ProRule" id="PRU00278"/>
    </source>
</evidence>
<name>A0A8I1N0B8_THIA3</name>
<dbReference type="Proteomes" id="UP000664800">
    <property type="component" value="Unassembled WGS sequence"/>
</dbReference>
<evidence type="ECO:0000256" key="4">
    <source>
        <dbReference type="ARBA" id="ARBA00023110"/>
    </source>
</evidence>
<evidence type="ECO:0000256" key="3">
    <source>
        <dbReference type="ARBA" id="ARBA00013194"/>
    </source>
</evidence>
<dbReference type="EMBL" id="JAFKMR010000034">
    <property type="protein sequence ID" value="MBN8745573.1"/>
    <property type="molecule type" value="Genomic_DNA"/>
</dbReference>
<dbReference type="SUPFAM" id="SSF54534">
    <property type="entry name" value="FKBP-like"/>
    <property type="match status" value="1"/>
</dbReference>
<dbReference type="AlphaFoldDB" id="A0A8I1N0B8"/>
<comment type="caution">
    <text evidence="8">The sequence shown here is derived from an EMBL/GenBank/DDBJ whole genome shotgun (WGS) entry which is preliminary data.</text>
</comment>
<dbReference type="InterPro" id="IPR050245">
    <property type="entry name" value="PrsA_foldase"/>
</dbReference>
<dbReference type="EC" id="5.2.1.8" evidence="3"/>
<evidence type="ECO:0000256" key="1">
    <source>
        <dbReference type="ARBA" id="ARBA00000971"/>
    </source>
</evidence>
<feature type="domain" description="PpiC" evidence="7">
    <location>
        <begin position="69"/>
        <end position="169"/>
    </location>
</feature>
<dbReference type="PANTHER" id="PTHR47245:SF2">
    <property type="entry name" value="PEPTIDYL-PROLYL CIS-TRANS ISOMERASE HP_0175-RELATED"/>
    <property type="match status" value="1"/>
</dbReference>
<reference evidence="8" key="1">
    <citation type="submission" date="2021-02" db="EMBL/GenBank/DDBJ databases">
        <title>Thiocyanate and organic carbon inputs drive convergent selection for specific autotrophic Afipia and Thiobacillus strains within complex microbiomes.</title>
        <authorList>
            <person name="Huddy R.J."/>
            <person name="Sachdeva R."/>
            <person name="Kadzinga F."/>
            <person name="Kantor R.S."/>
            <person name="Harrison S.T.L."/>
            <person name="Banfield J.F."/>
        </authorList>
    </citation>
    <scope>NUCLEOTIDE SEQUENCE</scope>
    <source>
        <strain evidence="8">SCN18_13_7_16_R3_B_64_19</strain>
    </source>
</reference>